<evidence type="ECO:0000259" key="1">
    <source>
        <dbReference type="SMART" id="SM01126"/>
    </source>
</evidence>
<dbReference type="PANTHER" id="PTHR47163:SF2">
    <property type="entry name" value="SI:DKEY-17M8.2"/>
    <property type="match status" value="1"/>
</dbReference>
<feature type="domain" description="ISXO2-like transposase" evidence="1">
    <location>
        <begin position="139"/>
        <end position="288"/>
    </location>
</feature>
<reference evidence="2" key="2">
    <citation type="journal article" date="2023" name="Science">
        <title>Genomic signatures of disease resistance in endangered staghorn corals.</title>
        <authorList>
            <person name="Vollmer S.V."/>
            <person name="Selwyn J.D."/>
            <person name="Despard B.A."/>
            <person name="Roesel C.L."/>
        </authorList>
    </citation>
    <scope>NUCLEOTIDE SEQUENCE</scope>
    <source>
        <strain evidence="2">K2</strain>
    </source>
</reference>
<protein>
    <recommendedName>
        <fullName evidence="1">ISXO2-like transposase domain-containing protein</fullName>
    </recommendedName>
</protein>
<dbReference type="EMBL" id="JARQWQ010000021">
    <property type="protein sequence ID" value="KAK2565024.1"/>
    <property type="molecule type" value="Genomic_DNA"/>
</dbReference>
<dbReference type="Proteomes" id="UP001249851">
    <property type="component" value="Unassembled WGS sequence"/>
</dbReference>
<comment type="caution">
    <text evidence="2">The sequence shown here is derived from an EMBL/GenBank/DDBJ whole genome shotgun (WGS) entry which is preliminary data.</text>
</comment>
<gene>
    <name evidence="2" type="ORF">P5673_011739</name>
</gene>
<dbReference type="SMART" id="SM01126">
    <property type="entry name" value="DDE_Tnp_IS1595"/>
    <property type="match status" value="1"/>
</dbReference>
<accession>A0AAD9V8E5</accession>
<evidence type="ECO:0000313" key="3">
    <source>
        <dbReference type="Proteomes" id="UP001249851"/>
    </source>
</evidence>
<keyword evidence="3" id="KW-1185">Reference proteome</keyword>
<dbReference type="AlphaFoldDB" id="A0AAD9V8E5"/>
<dbReference type="Pfam" id="PF12762">
    <property type="entry name" value="DDE_Tnp_IS1595"/>
    <property type="match status" value="1"/>
</dbReference>
<reference evidence="2" key="1">
    <citation type="journal article" date="2023" name="G3 (Bethesda)">
        <title>Whole genome assembly and annotation of the endangered Caribbean coral Acropora cervicornis.</title>
        <authorList>
            <person name="Selwyn J.D."/>
            <person name="Vollmer S.V."/>
        </authorList>
    </citation>
    <scope>NUCLEOTIDE SEQUENCE</scope>
    <source>
        <strain evidence="2">K2</strain>
    </source>
</reference>
<organism evidence="2 3">
    <name type="scientific">Acropora cervicornis</name>
    <name type="common">Staghorn coral</name>
    <dbReference type="NCBI Taxonomy" id="6130"/>
    <lineage>
        <taxon>Eukaryota</taxon>
        <taxon>Metazoa</taxon>
        <taxon>Cnidaria</taxon>
        <taxon>Anthozoa</taxon>
        <taxon>Hexacorallia</taxon>
        <taxon>Scleractinia</taxon>
        <taxon>Astrocoeniina</taxon>
        <taxon>Acroporidae</taxon>
        <taxon>Acropora</taxon>
    </lineage>
</organism>
<evidence type="ECO:0000313" key="2">
    <source>
        <dbReference type="EMBL" id="KAK2565024.1"/>
    </source>
</evidence>
<name>A0AAD9V8E5_ACRCE</name>
<dbReference type="InterPro" id="IPR024445">
    <property type="entry name" value="Tnp_ISXO2-like"/>
</dbReference>
<dbReference type="PANTHER" id="PTHR47163">
    <property type="entry name" value="DDE_TNP_IS1595 DOMAIN-CONTAINING PROTEIN"/>
    <property type="match status" value="1"/>
</dbReference>
<dbReference type="InterPro" id="IPR053164">
    <property type="entry name" value="IS1016-like_transposase"/>
</dbReference>
<sequence length="309" mass="36228">MNLVDVTRLSNGPVLNVINWLQRQNLISNPLRCVPCNQQMELAERNQNHVDGSLWSHTGSNKRCTTCHGKRSLREGTFFAEFPRVPLGKLLILIYLWSQRELRSTASVMVGLTRNTVGRVYAMLRYYCKRDLEDRPVIPFGGRVFVVKCDESQFKHKSKYQRGRRVRDDVWVFGVISTEHHPCRGYFEVVRRRDRATLKQILQRVLLPGSEIHTDDWGAYRNLHLYVPNVNIHRTVVHQNNFVDPVTGIHTQEAESAWARLKYYVKREKGIRQADVQDFLDEQMWRDWRGLNAVFVNVLALVSNYYYPL</sequence>
<proteinExistence type="predicted"/>